<feature type="transmembrane region" description="Helical" evidence="6">
    <location>
        <begin position="241"/>
        <end position="273"/>
    </location>
</feature>
<dbReference type="InterPro" id="IPR013604">
    <property type="entry name" value="7TM_chemorcpt"/>
</dbReference>
<evidence type="ECO:0000256" key="3">
    <source>
        <dbReference type="ARBA" id="ARBA00022692"/>
    </source>
</evidence>
<feature type="transmembrane region" description="Helical" evidence="6">
    <location>
        <begin position="73"/>
        <end position="90"/>
    </location>
</feature>
<dbReference type="HOGENOM" id="CLU_043996_0_0_1"/>
<keyword evidence="6" id="KW-0675">Receptor</keyword>
<dbReference type="GO" id="GO:0007165">
    <property type="term" value="P:signal transduction"/>
    <property type="evidence" value="ECO:0007669"/>
    <property type="project" value="UniProtKB-KW"/>
</dbReference>
<evidence type="ECO:0000256" key="2">
    <source>
        <dbReference type="ARBA" id="ARBA00022475"/>
    </source>
</evidence>
<feature type="transmembrane region" description="Helical" evidence="6">
    <location>
        <begin position="152"/>
        <end position="173"/>
    </location>
</feature>
<comment type="caution">
    <text evidence="6">Lacks conserved residue(s) required for the propagation of feature annotation.</text>
</comment>
<reference evidence="7 8" key="1">
    <citation type="journal article" date="2007" name="Nature">
        <title>Evolution of genes and genomes on the Drosophila phylogeny.</title>
        <authorList>
            <consortium name="Drosophila 12 Genomes Consortium"/>
            <person name="Clark A.G."/>
            <person name="Eisen M.B."/>
            <person name="Smith D.R."/>
            <person name="Bergman C.M."/>
            <person name="Oliver B."/>
            <person name="Markow T.A."/>
            <person name="Kaufman T.C."/>
            <person name="Kellis M."/>
            <person name="Gelbart W."/>
            <person name="Iyer V.N."/>
            <person name="Pollard D.A."/>
            <person name="Sackton T.B."/>
            <person name="Larracuente A.M."/>
            <person name="Singh N.D."/>
            <person name="Abad J.P."/>
            <person name="Abt D.N."/>
            <person name="Adryan B."/>
            <person name="Aguade M."/>
            <person name="Akashi H."/>
            <person name="Anderson W.W."/>
            <person name="Aquadro C.F."/>
            <person name="Ardell D.H."/>
            <person name="Arguello R."/>
            <person name="Artieri C.G."/>
            <person name="Barbash D.A."/>
            <person name="Barker D."/>
            <person name="Barsanti P."/>
            <person name="Batterham P."/>
            <person name="Batzoglou S."/>
            <person name="Begun D."/>
            <person name="Bhutkar A."/>
            <person name="Blanco E."/>
            <person name="Bosak S.A."/>
            <person name="Bradley R.K."/>
            <person name="Brand A.D."/>
            <person name="Brent M.R."/>
            <person name="Brooks A.N."/>
            <person name="Brown R.H."/>
            <person name="Butlin R.K."/>
            <person name="Caggese C."/>
            <person name="Calvi B.R."/>
            <person name="Bernardo de Carvalho A."/>
            <person name="Caspi A."/>
            <person name="Castrezana S."/>
            <person name="Celniker S.E."/>
            <person name="Chang J.L."/>
            <person name="Chapple C."/>
            <person name="Chatterji S."/>
            <person name="Chinwalla A."/>
            <person name="Civetta A."/>
            <person name="Clifton S.W."/>
            <person name="Comeron J.M."/>
            <person name="Costello J.C."/>
            <person name="Coyne J.A."/>
            <person name="Daub J."/>
            <person name="David R.G."/>
            <person name="Delcher A.L."/>
            <person name="Delehaunty K."/>
            <person name="Do C.B."/>
            <person name="Ebling H."/>
            <person name="Edwards K."/>
            <person name="Eickbush T."/>
            <person name="Evans J.D."/>
            <person name="Filipski A."/>
            <person name="Findeiss S."/>
            <person name="Freyhult E."/>
            <person name="Fulton L."/>
            <person name="Fulton R."/>
            <person name="Garcia A.C."/>
            <person name="Gardiner A."/>
            <person name="Garfield D.A."/>
            <person name="Garvin B.E."/>
            <person name="Gibson G."/>
            <person name="Gilbert D."/>
            <person name="Gnerre S."/>
            <person name="Godfrey J."/>
            <person name="Good R."/>
            <person name="Gotea V."/>
            <person name="Gravely B."/>
            <person name="Greenberg A.J."/>
            <person name="Griffiths-Jones S."/>
            <person name="Gross S."/>
            <person name="Guigo R."/>
            <person name="Gustafson E.A."/>
            <person name="Haerty W."/>
            <person name="Hahn M.W."/>
            <person name="Halligan D.L."/>
            <person name="Halpern A.L."/>
            <person name="Halter G.M."/>
            <person name="Han M.V."/>
            <person name="Heger A."/>
            <person name="Hillier L."/>
            <person name="Hinrichs A.S."/>
            <person name="Holmes I."/>
            <person name="Hoskins R.A."/>
            <person name="Hubisz M.J."/>
            <person name="Hultmark D."/>
            <person name="Huntley M.A."/>
            <person name="Jaffe D.B."/>
            <person name="Jagadeeshan S."/>
            <person name="Jeck W.R."/>
            <person name="Johnson J."/>
            <person name="Jones C.D."/>
            <person name="Jordan W.C."/>
            <person name="Karpen G.H."/>
            <person name="Kataoka E."/>
            <person name="Keightley P.D."/>
            <person name="Kheradpour P."/>
            <person name="Kirkness E.F."/>
            <person name="Koerich L.B."/>
            <person name="Kristiansen K."/>
            <person name="Kudrna D."/>
            <person name="Kulathinal R.J."/>
            <person name="Kumar S."/>
            <person name="Kwok R."/>
            <person name="Lander E."/>
            <person name="Langley C.H."/>
            <person name="Lapoint R."/>
            <person name="Lazzaro B.P."/>
            <person name="Lee S.J."/>
            <person name="Levesque L."/>
            <person name="Li R."/>
            <person name="Lin C.F."/>
            <person name="Lin M.F."/>
            <person name="Lindblad-Toh K."/>
            <person name="Llopart A."/>
            <person name="Long M."/>
            <person name="Low L."/>
            <person name="Lozovsky E."/>
            <person name="Lu J."/>
            <person name="Luo M."/>
            <person name="Machado C.A."/>
            <person name="Makalowski W."/>
            <person name="Marzo M."/>
            <person name="Matsuda M."/>
            <person name="Matzkin L."/>
            <person name="McAllister B."/>
            <person name="McBride C.S."/>
            <person name="McKernan B."/>
            <person name="McKernan K."/>
            <person name="Mendez-Lago M."/>
            <person name="Minx P."/>
            <person name="Mollenhauer M.U."/>
            <person name="Montooth K."/>
            <person name="Mount S.M."/>
            <person name="Mu X."/>
            <person name="Myers E."/>
            <person name="Negre B."/>
            <person name="Newfeld S."/>
            <person name="Nielsen R."/>
            <person name="Noor M.A."/>
            <person name="O'Grady P."/>
            <person name="Pachter L."/>
            <person name="Papaceit M."/>
            <person name="Parisi M.J."/>
            <person name="Parisi M."/>
            <person name="Parts L."/>
            <person name="Pedersen J.S."/>
            <person name="Pesole G."/>
            <person name="Phillippy A.M."/>
            <person name="Ponting C.P."/>
            <person name="Pop M."/>
            <person name="Porcelli D."/>
            <person name="Powell J.R."/>
            <person name="Prohaska S."/>
            <person name="Pruitt K."/>
            <person name="Puig M."/>
            <person name="Quesneville H."/>
            <person name="Ram K.R."/>
            <person name="Rand D."/>
            <person name="Rasmussen M.D."/>
            <person name="Reed L.K."/>
            <person name="Reenan R."/>
            <person name="Reily A."/>
            <person name="Remington K.A."/>
            <person name="Rieger T.T."/>
            <person name="Ritchie M.G."/>
            <person name="Robin C."/>
            <person name="Rogers Y.H."/>
            <person name="Rohde C."/>
            <person name="Rozas J."/>
            <person name="Rubenfield M.J."/>
            <person name="Ruiz A."/>
            <person name="Russo S."/>
            <person name="Salzberg S.L."/>
            <person name="Sanchez-Gracia A."/>
            <person name="Saranga D.J."/>
            <person name="Sato H."/>
            <person name="Schaeffer S.W."/>
            <person name="Schatz M.C."/>
            <person name="Schlenke T."/>
            <person name="Schwartz R."/>
            <person name="Segarra C."/>
            <person name="Singh R.S."/>
            <person name="Sirot L."/>
            <person name="Sirota M."/>
            <person name="Sisneros N.B."/>
            <person name="Smith C.D."/>
            <person name="Smith T.F."/>
            <person name="Spieth J."/>
            <person name="Stage D.E."/>
            <person name="Stark A."/>
            <person name="Stephan W."/>
            <person name="Strausberg R.L."/>
            <person name="Strempel S."/>
            <person name="Sturgill D."/>
            <person name="Sutton G."/>
            <person name="Sutton G.G."/>
            <person name="Tao W."/>
            <person name="Teichmann S."/>
            <person name="Tobari Y.N."/>
            <person name="Tomimura Y."/>
            <person name="Tsolas J.M."/>
            <person name="Valente V.L."/>
            <person name="Venter E."/>
            <person name="Venter J.C."/>
            <person name="Vicario S."/>
            <person name="Vieira F.G."/>
            <person name="Vilella A.J."/>
            <person name="Villasante A."/>
            <person name="Walenz B."/>
            <person name="Wang J."/>
            <person name="Wasserman M."/>
            <person name="Watts T."/>
            <person name="Wilson D."/>
            <person name="Wilson R.K."/>
            <person name="Wing R.A."/>
            <person name="Wolfner M.F."/>
            <person name="Wong A."/>
            <person name="Wong G.K."/>
            <person name="Wu C.I."/>
            <person name="Wu G."/>
            <person name="Yamamoto D."/>
            <person name="Yang H.P."/>
            <person name="Yang S.P."/>
            <person name="Yorke J.A."/>
            <person name="Yoshida K."/>
            <person name="Zdobnov E."/>
            <person name="Zhang P."/>
            <person name="Zhang Y."/>
            <person name="Zimin A.V."/>
            <person name="Baldwin J."/>
            <person name="Abdouelleil A."/>
            <person name="Abdulkadir J."/>
            <person name="Abebe A."/>
            <person name="Abera B."/>
            <person name="Abreu J."/>
            <person name="Acer S.C."/>
            <person name="Aftuck L."/>
            <person name="Alexander A."/>
            <person name="An P."/>
            <person name="Anderson E."/>
            <person name="Anderson S."/>
            <person name="Arachi H."/>
            <person name="Azer M."/>
            <person name="Bachantsang P."/>
            <person name="Barry A."/>
            <person name="Bayul T."/>
            <person name="Berlin A."/>
            <person name="Bessette D."/>
            <person name="Bloom T."/>
            <person name="Blye J."/>
            <person name="Boguslavskiy L."/>
            <person name="Bonnet C."/>
            <person name="Boukhgalter B."/>
            <person name="Bourzgui I."/>
            <person name="Brown A."/>
            <person name="Cahill P."/>
            <person name="Channer S."/>
            <person name="Cheshatsang Y."/>
            <person name="Chuda L."/>
            <person name="Citroen M."/>
            <person name="Collymore A."/>
            <person name="Cooke P."/>
            <person name="Costello M."/>
            <person name="D'Aco K."/>
            <person name="Daza R."/>
            <person name="De Haan G."/>
            <person name="DeGray S."/>
            <person name="DeMaso C."/>
            <person name="Dhargay N."/>
            <person name="Dooley K."/>
            <person name="Dooley E."/>
            <person name="Doricent M."/>
            <person name="Dorje P."/>
            <person name="Dorjee K."/>
            <person name="Dupes A."/>
            <person name="Elong R."/>
            <person name="Falk J."/>
            <person name="Farina A."/>
            <person name="Faro S."/>
            <person name="Ferguson D."/>
            <person name="Fisher S."/>
            <person name="Foley C.D."/>
            <person name="Franke A."/>
            <person name="Friedrich D."/>
            <person name="Gadbois L."/>
            <person name="Gearin G."/>
            <person name="Gearin C.R."/>
            <person name="Giannoukos G."/>
            <person name="Goode T."/>
            <person name="Graham J."/>
            <person name="Grandbois E."/>
            <person name="Grewal S."/>
            <person name="Gyaltsen K."/>
            <person name="Hafez N."/>
            <person name="Hagos B."/>
            <person name="Hall J."/>
            <person name="Henson C."/>
            <person name="Hollinger A."/>
            <person name="Honan T."/>
            <person name="Huard M.D."/>
            <person name="Hughes L."/>
            <person name="Hurhula B."/>
            <person name="Husby M.E."/>
            <person name="Kamat A."/>
            <person name="Kanga B."/>
            <person name="Kashin S."/>
            <person name="Khazanovich D."/>
            <person name="Kisner P."/>
            <person name="Lance K."/>
            <person name="Lara M."/>
            <person name="Lee W."/>
            <person name="Lennon N."/>
            <person name="Letendre F."/>
            <person name="LeVine R."/>
            <person name="Lipovsky A."/>
            <person name="Liu X."/>
            <person name="Liu J."/>
            <person name="Liu S."/>
            <person name="Lokyitsang T."/>
            <person name="Lokyitsang Y."/>
            <person name="Lubonja R."/>
            <person name="Lui A."/>
            <person name="MacDonald P."/>
            <person name="Magnisalis V."/>
            <person name="Maru K."/>
            <person name="Matthews C."/>
            <person name="McCusker W."/>
            <person name="McDonough S."/>
            <person name="Mehta T."/>
            <person name="Meldrim J."/>
            <person name="Meneus L."/>
            <person name="Mihai O."/>
            <person name="Mihalev A."/>
            <person name="Mihova T."/>
            <person name="Mittelman R."/>
            <person name="Mlenga V."/>
            <person name="Montmayeur A."/>
            <person name="Mulrain L."/>
            <person name="Navidi A."/>
            <person name="Naylor J."/>
            <person name="Negash T."/>
            <person name="Nguyen T."/>
            <person name="Nguyen N."/>
            <person name="Nicol R."/>
            <person name="Norbu C."/>
            <person name="Norbu N."/>
            <person name="Novod N."/>
            <person name="O'Neill B."/>
            <person name="Osman S."/>
            <person name="Markiewicz E."/>
            <person name="Oyono O.L."/>
            <person name="Patti C."/>
            <person name="Phunkhang P."/>
            <person name="Pierre F."/>
            <person name="Priest M."/>
            <person name="Raghuraman S."/>
            <person name="Rege F."/>
            <person name="Reyes R."/>
            <person name="Rise C."/>
            <person name="Rogov P."/>
            <person name="Ross K."/>
            <person name="Ryan E."/>
            <person name="Settipalli S."/>
            <person name="Shea T."/>
            <person name="Sherpa N."/>
            <person name="Shi L."/>
            <person name="Shih D."/>
            <person name="Sparrow T."/>
            <person name="Spaulding J."/>
            <person name="Stalker J."/>
            <person name="Stange-Thomann N."/>
            <person name="Stavropoulos S."/>
            <person name="Stone C."/>
            <person name="Strader C."/>
            <person name="Tesfaye S."/>
            <person name="Thomson T."/>
            <person name="Thoulutsang Y."/>
            <person name="Thoulutsang D."/>
            <person name="Topham K."/>
            <person name="Topping I."/>
            <person name="Tsamla T."/>
            <person name="Vassiliev H."/>
            <person name="Vo A."/>
            <person name="Wangchuk T."/>
            <person name="Wangdi T."/>
            <person name="Weiand M."/>
            <person name="Wilkinson J."/>
            <person name="Wilson A."/>
            <person name="Yadav S."/>
            <person name="Young G."/>
            <person name="Yu Q."/>
            <person name="Zembek L."/>
            <person name="Zhong D."/>
            <person name="Zimmer A."/>
            <person name="Zwirko Z."/>
            <person name="Jaffe D.B."/>
            <person name="Alvarez P."/>
            <person name="Brockman W."/>
            <person name="Butler J."/>
            <person name="Chin C."/>
            <person name="Gnerre S."/>
            <person name="Grabherr M."/>
            <person name="Kleber M."/>
            <person name="Mauceli E."/>
            <person name="MacCallum I."/>
        </authorList>
    </citation>
    <scope>NUCLEOTIDE SEQUENCE [LARGE SCALE GENOMIC DNA]</scope>
    <source>
        <strain evidence="8">Rob3c / Tucson 14021-0248.25</strain>
    </source>
</reference>
<evidence type="ECO:0000256" key="5">
    <source>
        <dbReference type="ARBA" id="ARBA00023136"/>
    </source>
</evidence>
<comment type="similarity">
    <text evidence="6">Belongs to the insect chemoreceptor superfamily. Gustatory receptor (GR) family.</text>
</comment>
<dbReference type="Pfam" id="PF08395">
    <property type="entry name" value="7tm_7"/>
    <property type="match status" value="1"/>
</dbReference>
<feature type="transmembrane region" description="Helical" evidence="6">
    <location>
        <begin position="127"/>
        <end position="146"/>
    </location>
</feature>
<keyword evidence="4 6" id="KW-1133">Transmembrane helix</keyword>
<keyword evidence="5 6" id="KW-0472">Membrane</keyword>
<dbReference type="AlphaFoldDB" id="B4I8G3"/>
<comment type="function">
    <text evidence="6">Gustatory receptor which mediates acceptance or avoidance behavior, depending on its substrates.</text>
</comment>
<sequence length="361" mass="42184">MEKQFKIYHGYAQLIGMTSYRIVNGKCIQSRITQAYALVWNIGTIVTLAWMFWCAGTDMMRSSWFPETMSMVPLVLYSVNYAVIVYVLIFRSYRDSLFSDLVDITDQLNRKMELAERKTILKLRKLLYLKSFTLTYLNLGSFLSFLFLKDRFLEAIIIGVAYSILNTSNYFYFTSFWQIARGYDFVDCEIRNLTSFKSGSNVNDFSEVLQDLWSFHWTLSLMARRISRVYGVHMLVSRTEYVLFAVVYGYVGIIFLFQGMSLMLIHAGLIYFIRALDFFLNDVICDLTARYQSYPKHELIEGVINQKAVEYRFSAYLIYESSMRLDLCGLYLPSKARWLKMMGVVACNAILLLQFDLTLSR</sequence>
<proteinExistence type="inferred from homology"/>
<evidence type="ECO:0000313" key="8">
    <source>
        <dbReference type="Proteomes" id="UP000001292"/>
    </source>
</evidence>
<dbReference type="EMBL" id="CH480824">
    <property type="protein sequence ID" value="EDW56888.1"/>
    <property type="molecule type" value="Genomic_DNA"/>
</dbReference>
<dbReference type="GO" id="GO:0050909">
    <property type="term" value="P:sensory perception of taste"/>
    <property type="evidence" value="ECO:0007669"/>
    <property type="project" value="InterPro"/>
</dbReference>
<dbReference type="Proteomes" id="UP000001292">
    <property type="component" value="Unassembled WGS sequence"/>
</dbReference>
<name>B4I8G3_DROSE</name>
<evidence type="ECO:0000313" key="7">
    <source>
        <dbReference type="EMBL" id="EDW56888.1"/>
    </source>
</evidence>
<evidence type="ECO:0000256" key="1">
    <source>
        <dbReference type="ARBA" id="ARBA00004651"/>
    </source>
</evidence>
<organism evidence="8">
    <name type="scientific">Drosophila sechellia</name>
    <name type="common">Fruit fly</name>
    <dbReference type="NCBI Taxonomy" id="7238"/>
    <lineage>
        <taxon>Eukaryota</taxon>
        <taxon>Metazoa</taxon>
        <taxon>Ecdysozoa</taxon>
        <taxon>Arthropoda</taxon>
        <taxon>Hexapoda</taxon>
        <taxon>Insecta</taxon>
        <taxon>Pterygota</taxon>
        <taxon>Neoptera</taxon>
        <taxon>Endopterygota</taxon>
        <taxon>Diptera</taxon>
        <taxon>Brachycera</taxon>
        <taxon>Muscomorpha</taxon>
        <taxon>Ephydroidea</taxon>
        <taxon>Drosophilidae</taxon>
        <taxon>Drosophila</taxon>
        <taxon>Sophophora</taxon>
    </lineage>
</organism>
<comment type="subcellular location">
    <subcellularLocation>
        <location evidence="1 6">Cell membrane</location>
        <topology evidence="1 6">Multi-pass membrane protein</topology>
    </subcellularLocation>
</comment>
<keyword evidence="8" id="KW-1185">Reference proteome</keyword>
<evidence type="ECO:0000256" key="6">
    <source>
        <dbReference type="RuleBase" id="RU363108"/>
    </source>
</evidence>
<gene>
    <name evidence="7" type="primary">Dsec\GM15984</name>
    <name evidence="7" type="ORF">Dsec_GM15984</name>
</gene>
<dbReference type="OMA" id="IYHGYAQ"/>
<keyword evidence="2 6" id="KW-1003">Cell membrane</keyword>
<protein>
    <recommendedName>
        <fullName evidence="6">Gustatory receptor</fullName>
    </recommendedName>
</protein>
<feature type="transmembrane region" description="Helical" evidence="6">
    <location>
        <begin position="35"/>
        <end position="53"/>
    </location>
</feature>
<evidence type="ECO:0000256" key="4">
    <source>
        <dbReference type="ARBA" id="ARBA00022989"/>
    </source>
</evidence>
<accession>B4I8G3</accession>
<dbReference type="GO" id="GO:0005886">
    <property type="term" value="C:plasma membrane"/>
    <property type="evidence" value="ECO:0007669"/>
    <property type="project" value="UniProtKB-SubCell"/>
</dbReference>
<dbReference type="PhylomeDB" id="B4I8G3"/>
<keyword evidence="6" id="KW-0807">Transducer</keyword>
<keyword evidence="3 6" id="KW-0812">Transmembrane</keyword>